<dbReference type="GO" id="GO:0005886">
    <property type="term" value="C:plasma membrane"/>
    <property type="evidence" value="ECO:0007669"/>
    <property type="project" value="UniProtKB-SubCell"/>
</dbReference>
<evidence type="ECO:0000259" key="7">
    <source>
        <dbReference type="Pfam" id="PF00482"/>
    </source>
</evidence>
<keyword evidence="9" id="KW-1185">Reference proteome</keyword>
<comment type="subcellular location">
    <subcellularLocation>
        <location evidence="1">Cell membrane</location>
        <topology evidence="1">Multi-pass membrane protein</topology>
    </subcellularLocation>
</comment>
<dbReference type="EMBL" id="QRDH01000006">
    <property type="protein sequence ID" value="RDU40395.1"/>
    <property type="molecule type" value="Genomic_DNA"/>
</dbReference>
<feature type="transmembrane region" description="Helical" evidence="6">
    <location>
        <begin position="54"/>
        <end position="76"/>
    </location>
</feature>
<dbReference type="InterPro" id="IPR042094">
    <property type="entry name" value="T2SS_GspF_sf"/>
</dbReference>
<keyword evidence="5 6" id="KW-0472">Membrane</keyword>
<feature type="domain" description="Type II secretion system protein GspF" evidence="7">
    <location>
        <begin position="165"/>
        <end position="290"/>
    </location>
</feature>
<keyword evidence="4 6" id="KW-1133">Transmembrane helix</keyword>
<dbReference type="Proteomes" id="UP000256431">
    <property type="component" value="Unassembled WGS sequence"/>
</dbReference>
<keyword evidence="3 6" id="KW-0812">Transmembrane</keyword>
<proteinExistence type="predicted"/>
<protein>
    <submittedName>
        <fullName evidence="8">Secretion system protein F</fullName>
    </submittedName>
</protein>
<dbReference type="PANTHER" id="PTHR35007">
    <property type="entry name" value="INTEGRAL MEMBRANE PROTEIN-RELATED"/>
    <property type="match status" value="1"/>
</dbReference>
<evidence type="ECO:0000256" key="3">
    <source>
        <dbReference type="ARBA" id="ARBA00022692"/>
    </source>
</evidence>
<evidence type="ECO:0000256" key="5">
    <source>
        <dbReference type="ARBA" id="ARBA00023136"/>
    </source>
</evidence>
<dbReference type="PANTHER" id="PTHR35007:SF1">
    <property type="entry name" value="PILUS ASSEMBLY PROTEIN"/>
    <property type="match status" value="1"/>
</dbReference>
<dbReference type="Pfam" id="PF00482">
    <property type="entry name" value="T2SSF"/>
    <property type="match status" value="1"/>
</dbReference>
<reference evidence="8 9" key="1">
    <citation type="submission" date="2018-08" db="EMBL/GenBank/DDBJ databases">
        <title>Genome sequence of Marinobacter flavimaris KCTC 12185.</title>
        <authorList>
            <person name="Chun J."/>
            <person name="Kim B.-Y."/>
            <person name="Choi S.-B."/>
            <person name="Kwak M.-J."/>
        </authorList>
    </citation>
    <scope>NUCLEOTIDE SEQUENCE [LARGE SCALE GENOMIC DNA]</scope>
    <source>
        <strain evidence="8 9">KCTC 12185</strain>
    </source>
</reference>
<feature type="transmembrane region" description="Helical" evidence="6">
    <location>
        <begin position="305"/>
        <end position="325"/>
    </location>
</feature>
<dbReference type="InterPro" id="IPR018076">
    <property type="entry name" value="T2SS_GspF_dom"/>
</dbReference>
<organism evidence="8 9">
    <name type="scientific">Marinobacter flavimaris</name>
    <dbReference type="NCBI Taxonomy" id="262076"/>
    <lineage>
        <taxon>Bacteria</taxon>
        <taxon>Pseudomonadati</taxon>
        <taxon>Pseudomonadota</taxon>
        <taxon>Gammaproteobacteria</taxon>
        <taxon>Pseudomonadales</taxon>
        <taxon>Marinobacteraceae</taxon>
        <taxon>Marinobacter</taxon>
    </lineage>
</organism>
<dbReference type="AlphaFoldDB" id="A0A3D8H144"/>
<feature type="transmembrane region" description="Helical" evidence="6">
    <location>
        <begin position="274"/>
        <end position="293"/>
    </location>
</feature>
<evidence type="ECO:0000313" key="9">
    <source>
        <dbReference type="Proteomes" id="UP000256431"/>
    </source>
</evidence>
<feature type="transmembrane region" description="Helical" evidence="6">
    <location>
        <begin position="131"/>
        <end position="150"/>
    </location>
</feature>
<evidence type="ECO:0000256" key="4">
    <source>
        <dbReference type="ARBA" id="ARBA00022989"/>
    </source>
</evidence>
<evidence type="ECO:0000313" key="8">
    <source>
        <dbReference type="EMBL" id="RDU40395.1"/>
    </source>
</evidence>
<sequence length="333" mass="37295">MEVMGRSEGCSKQRVLFRSSTKSWQNREPVLTCRFSIDGRKIIKKRKSGMSDTVLVAVFASSLLALLLAAICFYYIKIGVQRYEERFTEAARANLSDLFIFIDPKKLYIANIVSLLLVFIIAWLASGAIVIALIAATAGAWFPSWLYGFFRSRRRNQFLSDLPDFLLALANSMRAGGNMSTALDTVLAEISGPIRQEFGLLQKELRMGTEYPVALDNLCDRMPLQELVLVTSGIKISREIGGQLSDTLERLGQTIRRKLEMEGKIRALTAQGKYQGIVMAALPLFLALIIYHIEPSAMSRLWTDPVGWGVCAVIIVFELLGYHFIKKIITIDV</sequence>
<gene>
    <name evidence="8" type="ORF">DXI23_14430</name>
</gene>
<feature type="transmembrane region" description="Helical" evidence="6">
    <location>
        <begin position="107"/>
        <end position="125"/>
    </location>
</feature>
<dbReference type="Gene3D" id="1.20.81.30">
    <property type="entry name" value="Type II secretion system (T2SS), domain F"/>
    <property type="match status" value="1"/>
</dbReference>
<name>A0A3D8H144_9GAMM</name>
<evidence type="ECO:0000256" key="6">
    <source>
        <dbReference type="SAM" id="Phobius"/>
    </source>
</evidence>
<keyword evidence="2" id="KW-1003">Cell membrane</keyword>
<evidence type="ECO:0000256" key="1">
    <source>
        <dbReference type="ARBA" id="ARBA00004651"/>
    </source>
</evidence>
<evidence type="ECO:0000256" key="2">
    <source>
        <dbReference type="ARBA" id="ARBA00022475"/>
    </source>
</evidence>
<accession>A0A3D8H144</accession>
<comment type="caution">
    <text evidence="8">The sequence shown here is derived from an EMBL/GenBank/DDBJ whole genome shotgun (WGS) entry which is preliminary data.</text>
</comment>